<dbReference type="STRING" id="1618023.UH38_02765"/>
<protein>
    <recommendedName>
        <fullName evidence="3">TenA family transcriptional regulator</fullName>
    </recommendedName>
</protein>
<evidence type="ECO:0000313" key="2">
    <source>
        <dbReference type="Proteomes" id="UP000032452"/>
    </source>
</evidence>
<dbReference type="AlphaFoldDB" id="A0A0D9A0K9"/>
<keyword evidence="2" id="KW-1185">Reference proteome</keyword>
<gene>
    <name evidence="1" type="ORF">UH38_02765</name>
</gene>
<dbReference type="Gene3D" id="1.20.910.10">
    <property type="entry name" value="Heme oxygenase-like"/>
    <property type="match status" value="1"/>
</dbReference>
<proteinExistence type="predicted"/>
<dbReference type="Proteomes" id="UP000032452">
    <property type="component" value="Unassembled WGS sequence"/>
</dbReference>
<dbReference type="RefSeq" id="WP_045053103.1">
    <property type="nucleotide sequence ID" value="NZ_CAWMDP010000059.1"/>
</dbReference>
<dbReference type="EMBL" id="JYON01000002">
    <property type="protein sequence ID" value="KJH73011.1"/>
    <property type="molecule type" value="Genomic_DNA"/>
</dbReference>
<sequence length="258" mass="29258">MSPPVIEVASFQDILNVIDSKKAQFAQASLFQFMQDSSISPLQRLGFAPCIAHFIMSFGDLNKYVFRDESSTDLIQSAIDKHTYEDDHHWHWFLRDLQILGFDCSQSFVDTLRSLWSNETCITRQLSYRLSAYTLNAEPIVKLAAIEAVEATGNILFGYTTQVAQELESITKQEYIYFGKFHLAVETGHAVKDDDAEVQLGAITLSAEMKQQALDVVERVFDLFAAWLDEMLTYAKLHPVQNRLFPTANSEMSAIKPI</sequence>
<evidence type="ECO:0000313" key="1">
    <source>
        <dbReference type="EMBL" id="KJH73011.1"/>
    </source>
</evidence>
<reference evidence="1 2" key="1">
    <citation type="submission" date="2015-02" db="EMBL/GenBank/DDBJ databases">
        <title>Draft genome of a novel marine cyanobacterium (Chroococcales) isolated from South Atlantic Ocean.</title>
        <authorList>
            <person name="Rigonato J."/>
            <person name="Alvarenga D.O."/>
            <person name="Branco L.H."/>
            <person name="Varani A.M."/>
            <person name="Brandini F.P."/>
            <person name="Fiore M.F."/>
        </authorList>
    </citation>
    <scope>NUCLEOTIDE SEQUENCE [LARGE SCALE GENOMIC DNA]</scope>
    <source>
        <strain evidence="1 2">CENA595</strain>
    </source>
</reference>
<evidence type="ECO:0008006" key="3">
    <source>
        <dbReference type="Google" id="ProtNLM"/>
    </source>
</evidence>
<accession>A0A0D9A0K9</accession>
<dbReference type="InterPro" id="IPR016084">
    <property type="entry name" value="Haem_Oase-like_multi-hlx"/>
</dbReference>
<comment type="caution">
    <text evidence="1">The sequence shown here is derived from an EMBL/GenBank/DDBJ whole genome shotgun (WGS) entry which is preliminary data.</text>
</comment>
<name>A0A0D9A0K9_9CYAN</name>
<organism evidence="1 2">
    <name type="scientific">Aliterella atlantica CENA595</name>
    <dbReference type="NCBI Taxonomy" id="1618023"/>
    <lineage>
        <taxon>Bacteria</taxon>
        <taxon>Bacillati</taxon>
        <taxon>Cyanobacteriota</taxon>
        <taxon>Cyanophyceae</taxon>
        <taxon>Chroococcidiopsidales</taxon>
        <taxon>Aliterellaceae</taxon>
        <taxon>Aliterella</taxon>
    </lineage>
</organism>